<dbReference type="EMBL" id="MCGO01000060">
    <property type="protein sequence ID" value="ORY35202.1"/>
    <property type="molecule type" value="Genomic_DNA"/>
</dbReference>
<dbReference type="AlphaFoldDB" id="A0A1Y2BKA4"/>
<keyword evidence="3" id="KW-1185">Reference proteome</keyword>
<evidence type="ECO:0000256" key="1">
    <source>
        <dbReference type="SAM" id="MobiDB-lite"/>
    </source>
</evidence>
<accession>A0A1Y2BKA4</accession>
<feature type="compositionally biased region" description="Polar residues" evidence="1">
    <location>
        <begin position="35"/>
        <end position="55"/>
    </location>
</feature>
<organism evidence="2 3">
    <name type="scientific">Rhizoclosmatium globosum</name>
    <dbReference type="NCBI Taxonomy" id="329046"/>
    <lineage>
        <taxon>Eukaryota</taxon>
        <taxon>Fungi</taxon>
        <taxon>Fungi incertae sedis</taxon>
        <taxon>Chytridiomycota</taxon>
        <taxon>Chytridiomycota incertae sedis</taxon>
        <taxon>Chytridiomycetes</taxon>
        <taxon>Chytridiales</taxon>
        <taxon>Chytriomycetaceae</taxon>
        <taxon>Rhizoclosmatium</taxon>
    </lineage>
</organism>
<proteinExistence type="predicted"/>
<gene>
    <name evidence="2" type="ORF">BCR33DRAFT_504958</name>
</gene>
<feature type="region of interest" description="Disordered" evidence="1">
    <location>
        <begin position="29"/>
        <end position="56"/>
    </location>
</feature>
<evidence type="ECO:0000313" key="2">
    <source>
        <dbReference type="EMBL" id="ORY35202.1"/>
    </source>
</evidence>
<comment type="caution">
    <text evidence="2">The sequence shown here is derived from an EMBL/GenBank/DDBJ whole genome shotgun (WGS) entry which is preliminary data.</text>
</comment>
<dbReference type="Proteomes" id="UP000193642">
    <property type="component" value="Unassembled WGS sequence"/>
</dbReference>
<sequence length="149" mass="16187">MSIGSDVGGSKDLAGGEQNKDKKWFNLLAAMRNRLSPNPSKQATPASSRPASPLQSVEADLEQAISKLSVNQSDCLLPPGTTTFNDREQQKLTEQLFRTLDTVKVQQGAAAAAELANSGKPKQLTLQSVSSISSVATYLRRKWTRMRQL</sequence>
<dbReference type="OrthoDB" id="420187at2759"/>
<protein>
    <submittedName>
        <fullName evidence="2">Uncharacterized protein</fullName>
    </submittedName>
</protein>
<reference evidence="2 3" key="1">
    <citation type="submission" date="2016-07" db="EMBL/GenBank/DDBJ databases">
        <title>Pervasive Adenine N6-methylation of Active Genes in Fungi.</title>
        <authorList>
            <consortium name="DOE Joint Genome Institute"/>
            <person name="Mondo S.J."/>
            <person name="Dannebaum R.O."/>
            <person name="Kuo R.C."/>
            <person name="Labutti K."/>
            <person name="Haridas S."/>
            <person name="Kuo A."/>
            <person name="Salamov A."/>
            <person name="Ahrendt S.R."/>
            <person name="Lipzen A."/>
            <person name="Sullivan W."/>
            <person name="Andreopoulos W.B."/>
            <person name="Clum A."/>
            <person name="Lindquist E."/>
            <person name="Daum C."/>
            <person name="Ramamoorthy G.K."/>
            <person name="Gryganskyi A."/>
            <person name="Culley D."/>
            <person name="Magnuson J.K."/>
            <person name="James T.Y."/>
            <person name="O'Malley M.A."/>
            <person name="Stajich J.E."/>
            <person name="Spatafora J.W."/>
            <person name="Visel A."/>
            <person name="Grigoriev I.V."/>
        </authorList>
    </citation>
    <scope>NUCLEOTIDE SEQUENCE [LARGE SCALE GENOMIC DNA]</scope>
    <source>
        <strain evidence="2 3">JEL800</strain>
    </source>
</reference>
<evidence type="ECO:0000313" key="3">
    <source>
        <dbReference type="Proteomes" id="UP000193642"/>
    </source>
</evidence>
<name>A0A1Y2BKA4_9FUNG</name>